<evidence type="ECO:0000256" key="8">
    <source>
        <dbReference type="ARBA" id="ARBA00048428"/>
    </source>
</evidence>
<organism evidence="10 11">
    <name type="scientific">Candidatus Fischerbacteria bacterium RBG_13_37_8</name>
    <dbReference type="NCBI Taxonomy" id="1817863"/>
    <lineage>
        <taxon>Bacteria</taxon>
        <taxon>Candidatus Fischeribacteriota</taxon>
    </lineage>
</organism>
<evidence type="ECO:0000256" key="1">
    <source>
        <dbReference type="ARBA" id="ARBA00022679"/>
    </source>
</evidence>
<comment type="caution">
    <text evidence="10">The sequence shown here is derived from an EMBL/GenBank/DDBJ whole genome shotgun (WGS) entry which is preliminary data.</text>
</comment>
<evidence type="ECO:0000259" key="9">
    <source>
        <dbReference type="Pfam" id="PF13847"/>
    </source>
</evidence>
<evidence type="ECO:0000256" key="2">
    <source>
        <dbReference type="ARBA" id="ARBA00022691"/>
    </source>
</evidence>
<dbReference type="SUPFAM" id="SSF53335">
    <property type="entry name" value="S-adenosyl-L-methionine-dependent methyltransferases"/>
    <property type="match status" value="1"/>
</dbReference>
<dbReference type="Pfam" id="PF13847">
    <property type="entry name" value="Methyltransf_31"/>
    <property type="match status" value="1"/>
</dbReference>
<gene>
    <name evidence="10" type="ORF">A2Y62_08290</name>
</gene>
<dbReference type="GO" id="GO:0030791">
    <property type="term" value="F:arsenite methyltransferase activity"/>
    <property type="evidence" value="ECO:0007669"/>
    <property type="project" value="UniProtKB-EC"/>
</dbReference>
<dbReference type="Proteomes" id="UP000178943">
    <property type="component" value="Unassembled WGS sequence"/>
</dbReference>
<comment type="catalytic activity">
    <reaction evidence="6">
        <text>arsenic triglutathione + [thioredoxin]-dithiol + S-adenosyl-L-methionine + 2 H2O = methylarsonous acid + [thioredoxin]-disulfide + 3 glutathione + S-adenosyl-L-homocysteine + H(+)</text>
        <dbReference type="Rhea" id="RHEA:69460"/>
        <dbReference type="Rhea" id="RHEA-COMP:10698"/>
        <dbReference type="Rhea" id="RHEA-COMP:10700"/>
        <dbReference type="ChEBI" id="CHEBI:15377"/>
        <dbReference type="ChEBI" id="CHEBI:15378"/>
        <dbReference type="ChEBI" id="CHEBI:17826"/>
        <dbReference type="ChEBI" id="CHEBI:29950"/>
        <dbReference type="ChEBI" id="CHEBI:50058"/>
        <dbReference type="ChEBI" id="CHEBI:57856"/>
        <dbReference type="ChEBI" id="CHEBI:57925"/>
        <dbReference type="ChEBI" id="CHEBI:59789"/>
        <dbReference type="ChEBI" id="CHEBI:183640"/>
        <dbReference type="EC" id="2.1.1.137"/>
    </reaction>
</comment>
<comment type="catalytic activity">
    <reaction evidence="8">
        <text>arsenic triglutathione + 3 [thioredoxin]-dithiol + 3 S-adenosyl-L-methionine = trimethylarsine + 3 [thioredoxin]-disulfide + 3 glutathione + 3 S-adenosyl-L-homocysteine + 3 H(+)</text>
        <dbReference type="Rhea" id="RHEA:69432"/>
        <dbReference type="Rhea" id="RHEA-COMP:10698"/>
        <dbReference type="Rhea" id="RHEA-COMP:10700"/>
        <dbReference type="ChEBI" id="CHEBI:15378"/>
        <dbReference type="ChEBI" id="CHEBI:27130"/>
        <dbReference type="ChEBI" id="CHEBI:29950"/>
        <dbReference type="ChEBI" id="CHEBI:50058"/>
        <dbReference type="ChEBI" id="CHEBI:57856"/>
        <dbReference type="ChEBI" id="CHEBI:57925"/>
        <dbReference type="ChEBI" id="CHEBI:59789"/>
        <dbReference type="ChEBI" id="CHEBI:183640"/>
        <dbReference type="EC" id="2.1.1.137"/>
    </reaction>
</comment>
<comment type="similarity">
    <text evidence="3">Belongs to the methyltransferase superfamily. Arsenite methyltransferase family.</text>
</comment>
<keyword evidence="2" id="KW-0949">S-adenosyl-L-methionine</keyword>
<reference evidence="10 11" key="1">
    <citation type="journal article" date="2016" name="Nat. Commun.">
        <title>Thousands of microbial genomes shed light on interconnected biogeochemical processes in an aquifer system.</title>
        <authorList>
            <person name="Anantharaman K."/>
            <person name="Brown C.T."/>
            <person name="Hug L.A."/>
            <person name="Sharon I."/>
            <person name="Castelle C.J."/>
            <person name="Probst A.J."/>
            <person name="Thomas B.C."/>
            <person name="Singh A."/>
            <person name="Wilkins M.J."/>
            <person name="Karaoz U."/>
            <person name="Brodie E.L."/>
            <person name="Williams K.H."/>
            <person name="Hubbard S.S."/>
            <person name="Banfield J.F."/>
        </authorList>
    </citation>
    <scope>NUCLEOTIDE SEQUENCE [LARGE SCALE GENOMIC DNA]</scope>
</reference>
<evidence type="ECO:0000256" key="3">
    <source>
        <dbReference type="ARBA" id="ARBA00034487"/>
    </source>
</evidence>
<dbReference type="AlphaFoldDB" id="A0A1F5VXA8"/>
<evidence type="ECO:0000256" key="4">
    <source>
        <dbReference type="ARBA" id="ARBA00034521"/>
    </source>
</evidence>
<evidence type="ECO:0000256" key="7">
    <source>
        <dbReference type="ARBA" id="ARBA00047943"/>
    </source>
</evidence>
<dbReference type="PANTHER" id="PTHR43675">
    <property type="entry name" value="ARSENITE METHYLTRANSFERASE"/>
    <property type="match status" value="1"/>
</dbReference>
<dbReference type="CDD" id="cd02440">
    <property type="entry name" value="AdoMet_MTases"/>
    <property type="match status" value="1"/>
</dbReference>
<dbReference type="EMBL" id="MFGW01000030">
    <property type="protein sequence ID" value="OGF68038.1"/>
    <property type="molecule type" value="Genomic_DNA"/>
</dbReference>
<dbReference type="PANTHER" id="PTHR43675:SF8">
    <property type="entry name" value="ARSENITE METHYLTRANSFERASE"/>
    <property type="match status" value="1"/>
</dbReference>
<dbReference type="InterPro" id="IPR026669">
    <property type="entry name" value="Arsenite_MeTrfase-like"/>
</dbReference>
<keyword evidence="1" id="KW-0808">Transferase</keyword>
<feature type="domain" description="Methyltransferase" evidence="9">
    <location>
        <begin position="1"/>
        <end position="113"/>
    </location>
</feature>
<comment type="catalytic activity">
    <reaction evidence="7">
        <text>arsenic triglutathione + 2 [thioredoxin]-dithiol + 2 S-adenosyl-L-methionine + H2O = dimethylarsinous acid + 2 [thioredoxin]-disulfide + 3 glutathione + 2 S-adenosyl-L-homocysteine + 2 H(+)</text>
        <dbReference type="Rhea" id="RHEA:69464"/>
        <dbReference type="Rhea" id="RHEA-COMP:10698"/>
        <dbReference type="Rhea" id="RHEA-COMP:10700"/>
        <dbReference type="ChEBI" id="CHEBI:15377"/>
        <dbReference type="ChEBI" id="CHEBI:15378"/>
        <dbReference type="ChEBI" id="CHEBI:23808"/>
        <dbReference type="ChEBI" id="CHEBI:29950"/>
        <dbReference type="ChEBI" id="CHEBI:50058"/>
        <dbReference type="ChEBI" id="CHEBI:57856"/>
        <dbReference type="ChEBI" id="CHEBI:57925"/>
        <dbReference type="ChEBI" id="CHEBI:59789"/>
        <dbReference type="ChEBI" id="CHEBI:183640"/>
        <dbReference type="EC" id="2.1.1.137"/>
    </reaction>
</comment>
<evidence type="ECO:0000313" key="11">
    <source>
        <dbReference type="Proteomes" id="UP000178943"/>
    </source>
</evidence>
<dbReference type="Gene3D" id="3.40.50.150">
    <property type="entry name" value="Vaccinia Virus protein VP39"/>
    <property type="match status" value="1"/>
</dbReference>
<evidence type="ECO:0000313" key="10">
    <source>
        <dbReference type="EMBL" id="OGF68038.1"/>
    </source>
</evidence>
<proteinExistence type="inferred from homology"/>
<sequence length="166" mass="18675">MTPQMIDKATKLAEKNNYVNVEFKLAEIEELPVEDNSVDVIISNCVINLSIDKASVFKESYRVLKHNGRMMISDIVLTRELPDFIKNSMEAYANCISGALLKDEYIKAIKDAGFRDINIIGEKVYPFDLLSCDPVVAEFLEDNKVEEAQLIEIASTILSIQVAARK</sequence>
<name>A0A1F5VXA8_9BACT</name>
<dbReference type="STRING" id="1817863.A2Y62_08290"/>
<accession>A0A1F5VXA8</accession>
<protein>
    <recommendedName>
        <fullName evidence="5">Arsenite methyltransferase</fullName>
        <ecNumber evidence="4">2.1.1.137</ecNumber>
    </recommendedName>
</protein>
<keyword evidence="10" id="KW-0830">Ubiquinone</keyword>
<evidence type="ECO:0000256" key="6">
    <source>
        <dbReference type="ARBA" id="ARBA00047941"/>
    </source>
</evidence>
<dbReference type="EC" id="2.1.1.137" evidence="4"/>
<dbReference type="InterPro" id="IPR029063">
    <property type="entry name" value="SAM-dependent_MTases_sf"/>
</dbReference>
<evidence type="ECO:0000256" key="5">
    <source>
        <dbReference type="ARBA" id="ARBA00034545"/>
    </source>
</evidence>
<dbReference type="InterPro" id="IPR025714">
    <property type="entry name" value="Methyltranfer_dom"/>
</dbReference>